<dbReference type="EMBL" id="JBHTEF010000001">
    <property type="protein sequence ID" value="MFC7581785.1"/>
    <property type="molecule type" value="Genomic_DNA"/>
</dbReference>
<evidence type="ECO:0000256" key="1">
    <source>
        <dbReference type="SAM" id="MobiDB-lite"/>
    </source>
</evidence>
<evidence type="ECO:0000313" key="3">
    <source>
        <dbReference type="EMBL" id="MFC7581785.1"/>
    </source>
</evidence>
<feature type="domain" description="N-acetyltransferase" evidence="2">
    <location>
        <begin position="25"/>
        <end position="210"/>
    </location>
</feature>
<keyword evidence="4" id="KW-1185">Reference proteome</keyword>
<sequence>MTQDAAVAAPTSGVSVLPAGSGTWPEVEHALSGGGDGPTCWCQWPLLTGREFGSASRSELRDRLRVEVEDGDGGASGLPPGLIARVDGEAAGWCRIGPRNAQPRLGRSRVVRAAGASPLDDPGVWALSCFVVRREFRRRGVARELARSAVDFARDHGARIVEAYPVDAQTRPGARANDLFVGTASMLASVGFHEAGRPTASRVVMTVSLGE</sequence>
<feature type="region of interest" description="Disordered" evidence="1">
    <location>
        <begin position="1"/>
        <end position="24"/>
    </location>
</feature>
<accession>A0ABW2SNQ9</accession>
<dbReference type="Pfam" id="PF00583">
    <property type="entry name" value="Acetyltransf_1"/>
    <property type="match status" value="1"/>
</dbReference>
<evidence type="ECO:0000313" key="4">
    <source>
        <dbReference type="Proteomes" id="UP001596527"/>
    </source>
</evidence>
<organism evidence="3 4">
    <name type="scientific">Schaalia naturae</name>
    <dbReference type="NCBI Taxonomy" id="635203"/>
    <lineage>
        <taxon>Bacteria</taxon>
        <taxon>Bacillati</taxon>
        <taxon>Actinomycetota</taxon>
        <taxon>Actinomycetes</taxon>
        <taxon>Actinomycetales</taxon>
        <taxon>Actinomycetaceae</taxon>
        <taxon>Schaalia</taxon>
    </lineage>
</organism>
<name>A0ABW2SNQ9_9ACTO</name>
<protein>
    <submittedName>
        <fullName evidence="3">GNAT family N-acetyltransferase</fullName>
        <ecNumber evidence="3">2.3.1.-</ecNumber>
    </submittedName>
</protein>
<dbReference type="GO" id="GO:0016746">
    <property type="term" value="F:acyltransferase activity"/>
    <property type="evidence" value="ECO:0007669"/>
    <property type="project" value="UniProtKB-KW"/>
</dbReference>
<reference evidence="4" key="1">
    <citation type="journal article" date="2019" name="Int. J. Syst. Evol. Microbiol.">
        <title>The Global Catalogue of Microorganisms (GCM) 10K type strain sequencing project: providing services to taxonomists for standard genome sequencing and annotation.</title>
        <authorList>
            <consortium name="The Broad Institute Genomics Platform"/>
            <consortium name="The Broad Institute Genome Sequencing Center for Infectious Disease"/>
            <person name="Wu L."/>
            <person name="Ma J."/>
        </authorList>
    </citation>
    <scope>NUCLEOTIDE SEQUENCE [LARGE SCALE GENOMIC DNA]</scope>
    <source>
        <strain evidence="4">CCUG 56698</strain>
    </source>
</reference>
<dbReference type="InterPro" id="IPR016181">
    <property type="entry name" value="Acyl_CoA_acyltransferase"/>
</dbReference>
<comment type="caution">
    <text evidence="3">The sequence shown here is derived from an EMBL/GenBank/DDBJ whole genome shotgun (WGS) entry which is preliminary data.</text>
</comment>
<proteinExistence type="predicted"/>
<dbReference type="Gene3D" id="3.40.630.30">
    <property type="match status" value="1"/>
</dbReference>
<keyword evidence="3" id="KW-0808">Transferase</keyword>
<dbReference type="Proteomes" id="UP001596527">
    <property type="component" value="Unassembled WGS sequence"/>
</dbReference>
<gene>
    <name evidence="3" type="ORF">ACFQWG_11330</name>
</gene>
<dbReference type="InterPro" id="IPR000182">
    <property type="entry name" value="GNAT_dom"/>
</dbReference>
<dbReference type="EC" id="2.3.1.-" evidence="3"/>
<dbReference type="SUPFAM" id="SSF55729">
    <property type="entry name" value="Acyl-CoA N-acyltransferases (Nat)"/>
    <property type="match status" value="1"/>
</dbReference>
<evidence type="ECO:0000259" key="2">
    <source>
        <dbReference type="PROSITE" id="PS51186"/>
    </source>
</evidence>
<dbReference type="PROSITE" id="PS51186">
    <property type="entry name" value="GNAT"/>
    <property type="match status" value="1"/>
</dbReference>
<dbReference type="RefSeq" id="WP_380975383.1">
    <property type="nucleotide sequence ID" value="NZ_JBHTEF010000001.1"/>
</dbReference>
<keyword evidence="3" id="KW-0012">Acyltransferase</keyword>